<feature type="transmembrane region" description="Helical" evidence="1">
    <location>
        <begin position="185"/>
        <end position="205"/>
    </location>
</feature>
<keyword evidence="1" id="KW-1133">Transmembrane helix</keyword>
<protein>
    <recommendedName>
        <fullName evidence="4">DUF2306 domain-containing protein</fullName>
    </recommendedName>
</protein>
<evidence type="ECO:0000313" key="3">
    <source>
        <dbReference type="Proteomes" id="UP000476411"/>
    </source>
</evidence>
<name>A0A6B9ZEZ1_9BACT</name>
<dbReference type="Proteomes" id="UP000476411">
    <property type="component" value="Chromosome"/>
</dbReference>
<accession>A0A6B9ZEZ1</accession>
<feature type="transmembrane region" description="Helical" evidence="1">
    <location>
        <begin position="160"/>
        <end position="179"/>
    </location>
</feature>
<evidence type="ECO:0000313" key="2">
    <source>
        <dbReference type="EMBL" id="QHS59725.1"/>
    </source>
</evidence>
<feature type="transmembrane region" description="Helical" evidence="1">
    <location>
        <begin position="66"/>
        <end position="85"/>
    </location>
</feature>
<keyword evidence="1" id="KW-0812">Transmembrane</keyword>
<sequence>MEILHQGNIIIHVMAASIGLLTGIGALMVTKRRGKHTQFGRYFMYAMIIVTATGLAGVFIFNRNMFLLVLTLTAGYNCFSGIRVLRRLGKPLAMLDYVVPLLVLALTGGYLHYIQQSGVYWSPVIIYSGLAYLVLVTVYDLSRGLLPVATLKRAAIYEHVYKMMSALSALLSAFGGTMLPQFKPYSQFMPSVIGLTCVIVIFIRLGGRKLSFQRKPVLQTH</sequence>
<proteinExistence type="predicted"/>
<feature type="transmembrane region" description="Helical" evidence="1">
    <location>
        <begin position="97"/>
        <end position="114"/>
    </location>
</feature>
<keyword evidence="3" id="KW-1185">Reference proteome</keyword>
<dbReference type="EMBL" id="CP048113">
    <property type="protein sequence ID" value="QHS59725.1"/>
    <property type="molecule type" value="Genomic_DNA"/>
</dbReference>
<feature type="transmembrane region" description="Helical" evidence="1">
    <location>
        <begin position="42"/>
        <end position="60"/>
    </location>
</feature>
<evidence type="ECO:0008006" key="4">
    <source>
        <dbReference type="Google" id="ProtNLM"/>
    </source>
</evidence>
<feature type="transmembrane region" description="Helical" evidence="1">
    <location>
        <begin position="120"/>
        <end position="139"/>
    </location>
</feature>
<dbReference type="KEGG" id="chih:GWR21_09010"/>
<dbReference type="RefSeq" id="WP_162331420.1">
    <property type="nucleotide sequence ID" value="NZ_CP048113.1"/>
</dbReference>
<organism evidence="2 3">
    <name type="scientific">Chitinophaga agri</name>
    <dbReference type="NCBI Taxonomy" id="2703787"/>
    <lineage>
        <taxon>Bacteria</taxon>
        <taxon>Pseudomonadati</taxon>
        <taxon>Bacteroidota</taxon>
        <taxon>Chitinophagia</taxon>
        <taxon>Chitinophagales</taxon>
        <taxon>Chitinophagaceae</taxon>
        <taxon>Chitinophaga</taxon>
    </lineage>
</organism>
<evidence type="ECO:0000256" key="1">
    <source>
        <dbReference type="SAM" id="Phobius"/>
    </source>
</evidence>
<gene>
    <name evidence="2" type="ORF">GWR21_09010</name>
</gene>
<keyword evidence="1" id="KW-0472">Membrane</keyword>
<dbReference type="AlphaFoldDB" id="A0A6B9ZEZ1"/>
<reference evidence="2 3" key="1">
    <citation type="submission" date="2020-01" db="EMBL/GenBank/DDBJ databases">
        <title>Complete genome sequence of Chitinophaga sp. H33E-04 isolated from quinoa roots.</title>
        <authorList>
            <person name="Weon H.-Y."/>
            <person name="Lee S.A."/>
        </authorList>
    </citation>
    <scope>NUCLEOTIDE SEQUENCE [LARGE SCALE GENOMIC DNA]</scope>
    <source>
        <strain evidence="2 3">H33E-04</strain>
    </source>
</reference>
<feature type="transmembrane region" description="Helical" evidence="1">
    <location>
        <begin position="6"/>
        <end position="30"/>
    </location>
</feature>